<name>A0A9P4K0M8_9PLEO</name>
<evidence type="ECO:0000313" key="2">
    <source>
        <dbReference type="Proteomes" id="UP000800093"/>
    </source>
</evidence>
<keyword evidence="2" id="KW-1185">Reference proteome</keyword>
<dbReference type="EMBL" id="ML986719">
    <property type="protein sequence ID" value="KAF2259142.1"/>
    <property type="molecule type" value="Genomic_DNA"/>
</dbReference>
<gene>
    <name evidence="1" type="ORF">CC78DRAFT_537322</name>
</gene>
<reference evidence="2" key="1">
    <citation type="journal article" date="2020" name="Stud. Mycol.">
        <title>101 Dothideomycetes genomes: A test case for predicting lifestyles and emergence of pathogens.</title>
        <authorList>
            <person name="Haridas S."/>
            <person name="Albert R."/>
            <person name="Binder M."/>
            <person name="Bloem J."/>
            <person name="LaButti K."/>
            <person name="Salamov A."/>
            <person name="Andreopoulos B."/>
            <person name="Baker S."/>
            <person name="Barry K."/>
            <person name="Bills G."/>
            <person name="Bluhm B."/>
            <person name="Cannon C."/>
            <person name="Castanera R."/>
            <person name="Culley D."/>
            <person name="Daum C."/>
            <person name="Ezra D."/>
            <person name="Gonzalez J."/>
            <person name="Henrissat B."/>
            <person name="Kuo A."/>
            <person name="Liang C."/>
            <person name="Lipzen A."/>
            <person name="Lutzoni F."/>
            <person name="Magnuson J."/>
            <person name="Mondo S."/>
            <person name="Nolan M."/>
            <person name="Ohm R."/>
            <person name="Pangilinan J."/>
            <person name="Park H.-J."/>
            <person name="Ramirez L."/>
            <person name="Alfaro M."/>
            <person name="Sun H."/>
            <person name="Tritt A."/>
            <person name="Yoshinaga Y."/>
            <person name="Zwiers L.-H."/>
            <person name="Turgeon B."/>
            <person name="Goodwin S."/>
            <person name="Spatafora J."/>
            <person name="Crous P."/>
            <person name="Grigoriev I."/>
        </authorList>
    </citation>
    <scope>NUCLEOTIDE SEQUENCE [LARGE SCALE GENOMIC DNA]</scope>
    <source>
        <strain evidence="2">CBS 304.66</strain>
    </source>
</reference>
<comment type="caution">
    <text evidence="1">The sequence shown here is derived from an EMBL/GenBank/DDBJ whole genome shotgun (WGS) entry which is preliminary data.</text>
</comment>
<evidence type="ECO:0000313" key="1">
    <source>
        <dbReference type="EMBL" id="KAF2259142.1"/>
    </source>
</evidence>
<accession>A0A9P4K0M8</accession>
<protein>
    <submittedName>
        <fullName evidence="1">Uncharacterized protein</fullName>
    </submittedName>
</protein>
<sequence length="170" mass="19612">MCNFLSLDSYCRHSIFHQKLVGKCSNVPKIGPDYCNYFRLTSIEISFYCNSCIVLNANIHDQQVIIIGQQMQSAPTDVLRQVFRCNRDTTAANSKIWWDMRRHCRYMKVEWSCDHLLWEGRVLECAKQINTPGIQCDCNHCTLEGRRNTVSYVAAGGCGCEDRYHTPDSM</sequence>
<dbReference type="Proteomes" id="UP000800093">
    <property type="component" value="Unassembled WGS sequence"/>
</dbReference>
<organism evidence="1 2">
    <name type="scientific">Lojkania enalia</name>
    <dbReference type="NCBI Taxonomy" id="147567"/>
    <lineage>
        <taxon>Eukaryota</taxon>
        <taxon>Fungi</taxon>
        <taxon>Dikarya</taxon>
        <taxon>Ascomycota</taxon>
        <taxon>Pezizomycotina</taxon>
        <taxon>Dothideomycetes</taxon>
        <taxon>Pleosporomycetidae</taxon>
        <taxon>Pleosporales</taxon>
        <taxon>Pleosporales incertae sedis</taxon>
        <taxon>Lojkania</taxon>
    </lineage>
</organism>
<dbReference type="AlphaFoldDB" id="A0A9P4K0M8"/>
<proteinExistence type="predicted"/>